<proteinExistence type="inferred from homology"/>
<dbReference type="AlphaFoldDB" id="A0A291RFQ1"/>
<dbReference type="GO" id="GO:0009073">
    <property type="term" value="P:aromatic amino acid family biosynthetic process"/>
    <property type="evidence" value="ECO:0007669"/>
    <property type="project" value="UniProtKB-KW"/>
</dbReference>
<dbReference type="GO" id="GO:0003849">
    <property type="term" value="F:3-deoxy-7-phosphoheptulonate synthase activity"/>
    <property type="evidence" value="ECO:0007669"/>
    <property type="project" value="UniProtKB-EC"/>
</dbReference>
<feature type="binding site" evidence="3">
    <location>
        <position position="291"/>
    </location>
    <ligand>
        <name>phosphoenolpyruvate</name>
        <dbReference type="ChEBI" id="CHEBI:58702"/>
    </ligand>
</feature>
<dbReference type="Proteomes" id="UP000221961">
    <property type="component" value="Chromosome"/>
</dbReference>
<sequence>MAALGTQCLLFRARAGTIRGRLGEASSSSGRGVRIVTIDNTTRLALSSPAAVADAEYWPAGVADQQPNWENYTPVREIHRFLRSRPPLIDPDSIHTLRAALATAAEGEIQVLQAGDCAEDTADTDHGLVSGKVELLDEIAGVMQRNTGKPVLTVGRIAGQFAKPRSRTTELVGGREIPVYRGELVNGPTATHAARRPDPVRLLDGYLAARRITDILGDPVKGDVGIGVGQGAVWTSHEALVLDYEVPFLRRSHGQVYLGSTHWPWIGERTRGPGSAHVELLSRVSNPVSCKVGPNATPEELTGLCGRLDPDREPGRLTFIARMGASRVRDRLPALVRAVAHAGYPVIWMCDPMHGNTGIRADGHKLRAVPVVGLEVERFIRSVTEAGGIPGGLHLETTPAPVHECVDRDETETLVSTTLCDPRLNRRQALAVVSKWRM</sequence>
<organism evidence="5 6">
    <name type="scientific">Nocardia terpenica</name>
    <dbReference type="NCBI Taxonomy" id="455432"/>
    <lineage>
        <taxon>Bacteria</taxon>
        <taxon>Bacillati</taxon>
        <taxon>Actinomycetota</taxon>
        <taxon>Actinomycetes</taxon>
        <taxon>Mycobacteriales</taxon>
        <taxon>Nocardiaceae</taxon>
        <taxon>Nocardia</taxon>
    </lineage>
</organism>
<feature type="binding site" evidence="3">
    <location>
        <position position="322"/>
    </location>
    <ligand>
        <name>phosphoenolpyruvate</name>
        <dbReference type="ChEBI" id="CHEBI:58702"/>
    </ligand>
</feature>
<reference evidence="5 6" key="1">
    <citation type="submission" date="2017-10" db="EMBL/GenBank/DDBJ databases">
        <title>Comparative genomics between pathogenic Norcardia.</title>
        <authorList>
            <person name="Zeng L."/>
        </authorList>
    </citation>
    <scope>NUCLEOTIDE SEQUENCE [LARGE SCALE GENOMIC DNA]</scope>
    <source>
        <strain evidence="5 6">NC_YFY_NT001</strain>
    </source>
</reference>
<keyword evidence="3" id="KW-0464">Manganese</keyword>
<feature type="binding site" evidence="3">
    <location>
        <position position="117"/>
    </location>
    <ligand>
        <name>Mn(2+)</name>
        <dbReference type="ChEBI" id="CHEBI:29035"/>
    </ligand>
</feature>
<feature type="binding site" evidence="3">
    <location>
        <position position="156"/>
    </location>
    <ligand>
        <name>phosphoenolpyruvate</name>
        <dbReference type="ChEBI" id="CHEBI:58702"/>
    </ligand>
</feature>
<keyword evidence="2 4" id="KW-0808">Transferase</keyword>
<comment type="catalytic activity">
    <reaction evidence="4">
        <text>D-erythrose 4-phosphate + phosphoenolpyruvate + H2O = 7-phospho-2-dehydro-3-deoxy-D-arabino-heptonate + phosphate</text>
        <dbReference type="Rhea" id="RHEA:14717"/>
        <dbReference type="ChEBI" id="CHEBI:15377"/>
        <dbReference type="ChEBI" id="CHEBI:16897"/>
        <dbReference type="ChEBI" id="CHEBI:43474"/>
        <dbReference type="ChEBI" id="CHEBI:58394"/>
        <dbReference type="ChEBI" id="CHEBI:58702"/>
        <dbReference type="EC" id="2.5.1.54"/>
    </reaction>
</comment>
<protein>
    <recommendedName>
        <fullName evidence="4">Phospho-2-dehydro-3-deoxyheptonate aldolase</fullName>
        <ecNumber evidence="4">2.5.1.54</ecNumber>
    </recommendedName>
</protein>
<keyword evidence="3" id="KW-0170">Cobalt</keyword>
<dbReference type="Gene3D" id="3.20.20.70">
    <property type="entry name" value="Aldolase class I"/>
    <property type="match status" value="1"/>
</dbReference>
<dbReference type="PANTHER" id="PTHR21337">
    <property type="entry name" value="PHOSPHO-2-DEHYDRO-3-DEOXYHEPTONATE ALDOLASE 1, 2"/>
    <property type="match status" value="1"/>
</dbReference>
<evidence type="ECO:0000256" key="3">
    <source>
        <dbReference type="PIRSR" id="PIRSR602480-1"/>
    </source>
</evidence>
<evidence type="ECO:0000313" key="6">
    <source>
        <dbReference type="Proteomes" id="UP000221961"/>
    </source>
</evidence>
<evidence type="ECO:0000256" key="2">
    <source>
        <dbReference type="ARBA" id="ARBA00022679"/>
    </source>
</evidence>
<evidence type="ECO:0000313" key="5">
    <source>
        <dbReference type="EMBL" id="ATL66431.1"/>
    </source>
</evidence>
<comment type="pathway">
    <text evidence="4">Metabolic intermediate biosynthesis; chorismate biosynthesis; chorismate from D-erythrose 4-phosphate and phosphoenolpyruvate: step 1/7.</text>
</comment>
<dbReference type="Pfam" id="PF01474">
    <property type="entry name" value="DAHP_synth_2"/>
    <property type="match status" value="2"/>
</dbReference>
<dbReference type="EMBL" id="CP023778">
    <property type="protein sequence ID" value="ATL66431.1"/>
    <property type="molecule type" value="Genomic_DNA"/>
</dbReference>
<feature type="binding site" evidence="3">
    <location>
        <position position="354"/>
    </location>
    <ligand>
        <name>Mn(2+)</name>
        <dbReference type="ChEBI" id="CHEBI:29035"/>
    </ligand>
</feature>
<dbReference type="EC" id="2.5.1.54" evidence="4"/>
<feature type="binding site" evidence="3">
    <location>
        <position position="421"/>
    </location>
    <ligand>
        <name>Mn(2+)</name>
        <dbReference type="ChEBI" id="CHEBI:29035"/>
    </ligand>
</feature>
<dbReference type="GO" id="GO:0008652">
    <property type="term" value="P:amino acid biosynthetic process"/>
    <property type="evidence" value="ECO:0007669"/>
    <property type="project" value="UniProtKB-KW"/>
</dbReference>
<dbReference type="InterPro" id="IPR002480">
    <property type="entry name" value="DAHP_synth_2"/>
</dbReference>
<dbReference type="SUPFAM" id="SSF51569">
    <property type="entry name" value="Aldolase"/>
    <property type="match status" value="1"/>
</dbReference>
<dbReference type="RefSeq" id="WP_098693629.1">
    <property type="nucleotide sequence ID" value="NZ_CP023778.1"/>
</dbReference>
<comment type="cofactor">
    <cofactor evidence="3">
        <name>Mn(2+)</name>
        <dbReference type="ChEBI" id="CHEBI:29035"/>
    </cofactor>
    <cofactor evidence="3">
        <name>Co(2+)</name>
        <dbReference type="ChEBI" id="CHEBI:48828"/>
    </cofactor>
    <cofactor evidence="3">
        <name>Cd(2+)</name>
        <dbReference type="ChEBI" id="CHEBI:48775"/>
    </cofactor>
    <text evidence="3">Binds 1 divalent cation per subunit. The enzyme is active with manganese, cobalt or cadmium ions.</text>
</comment>
<accession>A0A291RFQ1</accession>
<keyword evidence="4" id="KW-0057">Aromatic amino acid biosynthesis</keyword>
<keyword evidence="4" id="KW-0028">Amino-acid biosynthesis</keyword>
<comment type="similarity">
    <text evidence="1 4">Belongs to the class-II DAHP synthase family.</text>
</comment>
<dbReference type="PANTHER" id="PTHR21337:SF0">
    <property type="entry name" value="PHOSPHO-2-DEHYDRO-3-DEOXYHEPTONATE ALDOLASE"/>
    <property type="match status" value="1"/>
</dbReference>
<dbReference type="UniPathway" id="UPA00053">
    <property type="reaction ID" value="UER00084"/>
</dbReference>
<evidence type="ECO:0000256" key="1">
    <source>
        <dbReference type="ARBA" id="ARBA00008911"/>
    </source>
</evidence>
<dbReference type="InterPro" id="IPR013785">
    <property type="entry name" value="Aldolase_TIM"/>
</dbReference>
<feature type="binding site" evidence="3">
    <location>
        <begin position="268"/>
        <end position="269"/>
    </location>
    <ligand>
        <name>phosphoenolpyruvate</name>
        <dbReference type="ChEBI" id="CHEBI:58702"/>
    </ligand>
</feature>
<keyword evidence="3" id="KW-0104">Cadmium</keyword>
<name>A0A291RFQ1_9NOCA</name>
<dbReference type="GeneID" id="88357674"/>
<dbReference type="KEGG" id="ntp:CRH09_09660"/>
<dbReference type="GO" id="GO:0009423">
    <property type="term" value="P:chorismate biosynthetic process"/>
    <property type="evidence" value="ECO:0007669"/>
    <property type="project" value="UniProtKB-UniPathway"/>
</dbReference>
<feature type="binding site" evidence="3">
    <location>
        <position position="396"/>
    </location>
    <ligand>
        <name>Mn(2+)</name>
        <dbReference type="ChEBI" id="CHEBI:29035"/>
    </ligand>
</feature>
<evidence type="ECO:0000256" key="4">
    <source>
        <dbReference type="RuleBase" id="RU363071"/>
    </source>
</evidence>
<gene>
    <name evidence="5" type="ORF">CRH09_09660</name>
</gene>